<accession>A0A1M4WNT1</accession>
<dbReference type="RefSeq" id="WP_073297861.1">
    <property type="nucleotide sequence ID" value="NZ_FQUF01000016.1"/>
</dbReference>
<dbReference type="PROSITE" id="PS51171">
    <property type="entry name" value="PREPHENATE_DEHYDR_3"/>
    <property type="match status" value="1"/>
</dbReference>
<evidence type="ECO:0000256" key="4">
    <source>
        <dbReference type="ARBA" id="ARBA00022605"/>
    </source>
</evidence>
<reference evidence="12 13" key="1">
    <citation type="submission" date="2016-11" db="EMBL/GenBank/DDBJ databases">
        <authorList>
            <person name="Jaros S."/>
            <person name="Januszkiewicz K."/>
            <person name="Wedrychowicz H."/>
        </authorList>
    </citation>
    <scope>NUCLEOTIDE SEQUENCE [LARGE SCALE GENOMIC DNA]</scope>
    <source>
        <strain evidence="12 13">DSM 15692</strain>
    </source>
</reference>
<dbReference type="EMBL" id="FQUF01000016">
    <property type="protein sequence ID" value="SHE82868.1"/>
    <property type="molecule type" value="Genomic_DNA"/>
</dbReference>
<dbReference type="Gene3D" id="3.30.70.260">
    <property type="match status" value="1"/>
</dbReference>
<evidence type="ECO:0000256" key="3">
    <source>
        <dbReference type="ARBA" id="ARBA00021872"/>
    </source>
</evidence>
<keyword evidence="5" id="KW-0057">Aromatic amino acid biosynthesis</keyword>
<feature type="domain" description="Prephenate dehydratase" evidence="10">
    <location>
        <begin position="2"/>
        <end position="185"/>
    </location>
</feature>
<gene>
    <name evidence="12" type="ORF">SAMN02745249_01243</name>
</gene>
<dbReference type="GO" id="GO:0004664">
    <property type="term" value="F:prephenate dehydratase activity"/>
    <property type="evidence" value="ECO:0007669"/>
    <property type="project" value="UniProtKB-EC"/>
</dbReference>
<protein>
    <recommendedName>
        <fullName evidence="3">Prephenate dehydratase</fullName>
        <ecNumber evidence="2">4.2.1.51</ecNumber>
    </recommendedName>
</protein>
<dbReference type="InterPro" id="IPR001086">
    <property type="entry name" value="Preph_deHydtase"/>
</dbReference>
<evidence type="ECO:0000256" key="6">
    <source>
        <dbReference type="ARBA" id="ARBA00023222"/>
    </source>
</evidence>
<dbReference type="PANTHER" id="PTHR21022">
    <property type="entry name" value="PREPHENATE DEHYDRATASE P PROTEIN"/>
    <property type="match status" value="1"/>
</dbReference>
<dbReference type="AlphaFoldDB" id="A0A1M4WNT1"/>
<evidence type="ECO:0000313" key="12">
    <source>
        <dbReference type="EMBL" id="SHE82868.1"/>
    </source>
</evidence>
<dbReference type="CDD" id="cd13631">
    <property type="entry name" value="PBP2_Ct-PDT_like"/>
    <property type="match status" value="1"/>
</dbReference>
<evidence type="ECO:0000256" key="1">
    <source>
        <dbReference type="ARBA" id="ARBA00004741"/>
    </source>
</evidence>
<dbReference type="SUPFAM" id="SSF55021">
    <property type="entry name" value="ACT-like"/>
    <property type="match status" value="1"/>
</dbReference>
<dbReference type="PROSITE" id="PS51671">
    <property type="entry name" value="ACT"/>
    <property type="match status" value="1"/>
</dbReference>
<dbReference type="InterPro" id="IPR045865">
    <property type="entry name" value="ACT-like_dom_sf"/>
</dbReference>
<dbReference type="PANTHER" id="PTHR21022:SF19">
    <property type="entry name" value="PREPHENATE DEHYDRATASE-RELATED"/>
    <property type="match status" value="1"/>
</dbReference>
<dbReference type="GO" id="GO:0005737">
    <property type="term" value="C:cytoplasm"/>
    <property type="evidence" value="ECO:0007669"/>
    <property type="project" value="TreeGrafter"/>
</dbReference>
<dbReference type="InterPro" id="IPR008242">
    <property type="entry name" value="Chor_mutase/pphenate_deHydtase"/>
</dbReference>
<dbReference type="Pfam" id="PF00800">
    <property type="entry name" value="PDT"/>
    <property type="match status" value="1"/>
</dbReference>
<dbReference type="GO" id="GO:0009094">
    <property type="term" value="P:L-phenylalanine biosynthetic process"/>
    <property type="evidence" value="ECO:0007669"/>
    <property type="project" value="UniProtKB-UniPathway"/>
</dbReference>
<keyword evidence="13" id="KW-1185">Reference proteome</keyword>
<dbReference type="Proteomes" id="UP000184128">
    <property type="component" value="Unassembled WGS sequence"/>
</dbReference>
<evidence type="ECO:0000259" key="10">
    <source>
        <dbReference type="PROSITE" id="PS51171"/>
    </source>
</evidence>
<evidence type="ECO:0000256" key="8">
    <source>
        <dbReference type="ARBA" id="ARBA00047848"/>
    </source>
</evidence>
<feature type="domain" description="ACT" evidence="11">
    <location>
        <begin position="211"/>
        <end position="293"/>
    </location>
</feature>
<keyword evidence="6" id="KW-0584">Phenylalanine biosynthesis</keyword>
<comment type="pathway">
    <text evidence="1">Amino-acid biosynthesis; L-phenylalanine biosynthesis; phenylpyruvate from prephenate: step 1/1.</text>
</comment>
<proteinExistence type="predicted"/>
<keyword evidence="4" id="KW-0028">Amino-acid biosynthesis</keyword>
<dbReference type="InterPro" id="IPR002912">
    <property type="entry name" value="ACT_dom"/>
</dbReference>
<evidence type="ECO:0000256" key="9">
    <source>
        <dbReference type="PIRSR" id="PIRSR001500-2"/>
    </source>
</evidence>
<dbReference type="Gene3D" id="3.40.190.10">
    <property type="entry name" value="Periplasmic binding protein-like II"/>
    <property type="match status" value="2"/>
</dbReference>
<evidence type="ECO:0000256" key="2">
    <source>
        <dbReference type="ARBA" id="ARBA00013147"/>
    </source>
</evidence>
<sequence>MKIAYQGIAGSYSETAIQNYLNQEENQSLEAELISYPNFKEMTQDLVTDAIDLGVFPVENSTTGLITRTLDLFKGLPVFVEEERYQEVRHTLWGLPGSSIGELRKVYSHPEALSQSQAFFEKHPHIEAAPYVDTAQAALYVHEEQDLTKAALAGPQNGELYHLVPLLNQIQTEKTNTTRFFMTKHWQKSEETVEKELEAYYQKYPERTRWMLYVETKHEPGSLVTLLNIFNLFDCNLEGLDARPIRDQPFKYGFFIEVDVSNLTGNYQLLWENLEYASEYLQIIGCFKSLNIE</sequence>
<comment type="catalytic activity">
    <reaction evidence="8">
        <text>prephenate + H(+) = 3-phenylpyruvate + CO2 + H2O</text>
        <dbReference type="Rhea" id="RHEA:21648"/>
        <dbReference type="ChEBI" id="CHEBI:15377"/>
        <dbReference type="ChEBI" id="CHEBI:15378"/>
        <dbReference type="ChEBI" id="CHEBI:16526"/>
        <dbReference type="ChEBI" id="CHEBI:18005"/>
        <dbReference type="ChEBI" id="CHEBI:29934"/>
        <dbReference type="EC" id="4.2.1.51"/>
    </reaction>
</comment>
<dbReference type="EC" id="4.2.1.51" evidence="2"/>
<dbReference type="OrthoDB" id="9802281at2"/>
<dbReference type="UniPathway" id="UPA00121">
    <property type="reaction ID" value="UER00345"/>
</dbReference>
<evidence type="ECO:0000256" key="7">
    <source>
        <dbReference type="ARBA" id="ARBA00023239"/>
    </source>
</evidence>
<dbReference type="PIRSF" id="PIRSF001500">
    <property type="entry name" value="Chor_mut_pdt_Ppr"/>
    <property type="match status" value="1"/>
</dbReference>
<dbReference type="SUPFAM" id="SSF53850">
    <property type="entry name" value="Periplasmic binding protein-like II"/>
    <property type="match status" value="1"/>
</dbReference>
<feature type="site" description="Essential for prephenate dehydratase activity" evidence="9">
    <location>
        <position position="178"/>
    </location>
</feature>
<keyword evidence="7" id="KW-0456">Lyase</keyword>
<dbReference type="STRING" id="1121025.SAMN02745249_01243"/>
<evidence type="ECO:0000256" key="5">
    <source>
        <dbReference type="ARBA" id="ARBA00023141"/>
    </source>
</evidence>
<evidence type="ECO:0000313" key="13">
    <source>
        <dbReference type="Proteomes" id="UP000184128"/>
    </source>
</evidence>
<name>A0A1M4WNT1_9LACT</name>
<evidence type="ECO:0000259" key="11">
    <source>
        <dbReference type="PROSITE" id="PS51671"/>
    </source>
</evidence>
<organism evidence="12 13">
    <name type="scientific">Atopostipes suicloacalis DSM 15692</name>
    <dbReference type="NCBI Taxonomy" id="1121025"/>
    <lineage>
        <taxon>Bacteria</taxon>
        <taxon>Bacillati</taxon>
        <taxon>Bacillota</taxon>
        <taxon>Bacilli</taxon>
        <taxon>Lactobacillales</taxon>
        <taxon>Carnobacteriaceae</taxon>
        <taxon>Atopostipes</taxon>
    </lineage>
</organism>